<feature type="compositionally biased region" description="Polar residues" evidence="1">
    <location>
        <begin position="371"/>
        <end position="384"/>
    </location>
</feature>
<evidence type="ECO:0000259" key="2">
    <source>
        <dbReference type="Pfam" id="PF24371"/>
    </source>
</evidence>
<dbReference type="Proteomes" id="UP001203207">
    <property type="component" value="Unassembled WGS sequence"/>
</dbReference>
<accession>A0AAE3FXF7</accession>
<feature type="compositionally biased region" description="Acidic residues" evidence="1">
    <location>
        <begin position="224"/>
        <end position="238"/>
    </location>
</feature>
<feature type="domain" description="DUF7527" evidence="2">
    <location>
        <begin position="455"/>
        <end position="691"/>
    </location>
</feature>
<feature type="compositionally biased region" description="Basic and acidic residues" evidence="1">
    <location>
        <begin position="344"/>
        <end position="357"/>
    </location>
</feature>
<feature type="compositionally biased region" description="Polar residues" evidence="1">
    <location>
        <begin position="210"/>
        <end position="221"/>
    </location>
</feature>
<dbReference type="RefSeq" id="WP_250584403.1">
    <property type="nucleotide sequence ID" value="NZ_JAKRVX010000003.1"/>
</dbReference>
<evidence type="ECO:0000313" key="4">
    <source>
        <dbReference type="Proteomes" id="UP001203207"/>
    </source>
</evidence>
<feature type="compositionally biased region" description="Low complexity" evidence="1">
    <location>
        <begin position="239"/>
        <end position="266"/>
    </location>
</feature>
<feature type="compositionally biased region" description="Basic and acidic residues" evidence="1">
    <location>
        <begin position="195"/>
        <end position="206"/>
    </location>
</feature>
<name>A0AAE3FXF7_9EURY</name>
<feature type="compositionally biased region" description="Basic and acidic residues" evidence="1">
    <location>
        <begin position="317"/>
        <end position="327"/>
    </location>
</feature>
<gene>
    <name evidence="3" type="ORF">AArcSt2_10400</name>
</gene>
<sequence>MEREIVETITEWEPVPFGGGYDGLHSLAESRFSGAISSGSTWAFMLNGKLIGVVDGTVASFEDGSGTAYEAPDTALPLLFAMQTADREKKGQYYTNDTPLSSVDETLSSGGFTGYIELSENVLSGDYYIVYYGGKPMSVAFVGNSRQLLTEDEAFNRADDEVGIYTVHSADISIIEIPGDSGTNEATARGVASKTEAKETERHPTEDDTTAQTGADEQSAPTDGETETNTETDTDTEADTTTAAQDEPTETTTVTSSAVDSVSEAEPPSKKGPDSNVPHIDNQSQEQTDAAPESHTDTTKQRAESTDRQQSSNADVFSKEAKWRETRSIPSLDPSESATVVEPKGQEEESKETEHTPPTDSTRQANRRPQNKTATQSKSRSNAEQQLQRAKKLYKQLQQKGKRLEAERDSARKERDAAEKKVKQLEQELEELRSKLESQQVSEAPSAPQAREPLAASEALSGTNLFVRYESKGATTLEKVAEKQGSKQELIDNLRLEKHTSFDRENISVNGHAYDTFLKETIEYGFTKWVVEDLLFEIIDTGNENGLRDVFAAVPKIDRAEFKGVVELESDEEDDPLTATFDVVLRDRMGVPLLVANFNDTRDPARSGMIESLVRSGSDLTGLHENFGGVIAVTASFFDPSALEAAGGATGGGLLSRSKGKSYVKVGRKQGFHLCLVESREGDFHMSVPEL</sequence>
<dbReference type="AlphaFoldDB" id="A0AAE3FXF7"/>
<keyword evidence="4" id="KW-1185">Reference proteome</keyword>
<dbReference type="EMBL" id="JAKRVX010000003">
    <property type="protein sequence ID" value="MCL9817352.1"/>
    <property type="molecule type" value="Genomic_DNA"/>
</dbReference>
<comment type="caution">
    <text evidence="3">The sequence shown here is derived from an EMBL/GenBank/DDBJ whole genome shotgun (WGS) entry which is preliminary data.</text>
</comment>
<feature type="region of interest" description="Disordered" evidence="1">
    <location>
        <begin position="436"/>
        <end position="457"/>
    </location>
</feature>
<organism evidence="3 4">
    <name type="scientific">Natronocalculus amylovorans</name>
    <dbReference type="NCBI Taxonomy" id="2917812"/>
    <lineage>
        <taxon>Archaea</taxon>
        <taxon>Methanobacteriati</taxon>
        <taxon>Methanobacteriota</taxon>
        <taxon>Stenosarchaea group</taxon>
        <taxon>Halobacteria</taxon>
        <taxon>Halobacteriales</taxon>
        <taxon>Haloferacaceae</taxon>
        <taxon>Natronocalculus</taxon>
    </lineage>
</organism>
<evidence type="ECO:0000313" key="3">
    <source>
        <dbReference type="EMBL" id="MCL9817352.1"/>
    </source>
</evidence>
<protein>
    <recommendedName>
        <fullName evidence="2">DUF7527 domain-containing protein</fullName>
    </recommendedName>
</protein>
<evidence type="ECO:0000256" key="1">
    <source>
        <dbReference type="SAM" id="MobiDB-lite"/>
    </source>
</evidence>
<feature type="compositionally biased region" description="Basic and acidic residues" evidence="1">
    <location>
        <begin position="292"/>
        <end position="307"/>
    </location>
</feature>
<feature type="region of interest" description="Disordered" evidence="1">
    <location>
        <begin position="177"/>
        <end position="420"/>
    </location>
</feature>
<dbReference type="InterPro" id="IPR055949">
    <property type="entry name" value="DUF7527"/>
</dbReference>
<reference evidence="3" key="2">
    <citation type="submission" date="2022-02" db="EMBL/GenBank/DDBJ databases">
        <authorList>
            <person name="Elcheninov A.G."/>
            <person name="Sorokin D.Y."/>
            <person name="Kublanov I.V."/>
        </authorList>
    </citation>
    <scope>NUCLEOTIDE SEQUENCE</scope>
    <source>
        <strain evidence="3">AArc-St2</strain>
    </source>
</reference>
<feature type="compositionally biased region" description="Basic and acidic residues" evidence="1">
    <location>
        <begin position="402"/>
        <end position="420"/>
    </location>
</feature>
<dbReference type="Pfam" id="PF24371">
    <property type="entry name" value="DUF7527"/>
    <property type="match status" value="1"/>
</dbReference>
<reference evidence="3" key="1">
    <citation type="journal article" date="2022" name="Syst. Appl. Microbiol.">
        <title>Natronocalculus amylovorans gen. nov., sp. nov., and Natranaeroarchaeum aerophilus sp. nov., dominant culturable amylolytic natronoarchaea from hypersaline soda lakes in southwestern Siberia.</title>
        <authorList>
            <person name="Sorokin D.Y."/>
            <person name="Elcheninov A.G."/>
            <person name="Khizhniak T.V."/>
            <person name="Koenen M."/>
            <person name="Bale N.J."/>
            <person name="Damste J.S.S."/>
            <person name="Kublanov I.V."/>
        </authorList>
    </citation>
    <scope>NUCLEOTIDE SEQUENCE</scope>
    <source>
        <strain evidence="3">AArc-St2</strain>
    </source>
</reference>
<proteinExistence type="predicted"/>